<organism evidence="1 2">
    <name type="scientific">Subtercola boreus</name>
    <dbReference type="NCBI Taxonomy" id="120213"/>
    <lineage>
        <taxon>Bacteria</taxon>
        <taxon>Bacillati</taxon>
        <taxon>Actinomycetota</taxon>
        <taxon>Actinomycetes</taxon>
        <taxon>Micrococcales</taxon>
        <taxon>Microbacteriaceae</taxon>
        <taxon>Subtercola</taxon>
    </lineage>
</organism>
<dbReference type="AlphaFoldDB" id="A0A3E0W176"/>
<gene>
    <name evidence="1" type="ORF">B7R21_04805</name>
</gene>
<accession>A0A3E0W176</accession>
<name>A0A3E0W176_9MICO</name>
<protein>
    <recommendedName>
        <fullName evidence="3">DUF3800 domain-containing protein</fullName>
    </recommendedName>
</protein>
<dbReference type="Proteomes" id="UP000256709">
    <property type="component" value="Unassembled WGS sequence"/>
</dbReference>
<evidence type="ECO:0000313" key="1">
    <source>
        <dbReference type="EMBL" id="RFA15338.1"/>
    </source>
</evidence>
<comment type="caution">
    <text evidence="1">The sequence shown here is derived from an EMBL/GenBank/DDBJ whole genome shotgun (WGS) entry which is preliminary data.</text>
</comment>
<evidence type="ECO:0008006" key="3">
    <source>
        <dbReference type="Google" id="ProtNLM"/>
    </source>
</evidence>
<dbReference type="EMBL" id="NBXA01000007">
    <property type="protein sequence ID" value="RFA15338.1"/>
    <property type="molecule type" value="Genomic_DNA"/>
</dbReference>
<sequence>MAFVDESYETRGLDTFYVIGVAVVNHEETAPTRVKLGSFYGGQALHAAPMFANREIASLRQATELVAQQNDGLDVVVCAPIEPAGGRDSARQRCLVAAVTKVQRDFGSLLFVIDSLGTPTENQVDQHSFRDLRRRPLAGIDRDTVAVHCRPSEEILLGLPDVLAWAYRQLHVGRDAGWFEPLRQYCDVTML</sequence>
<evidence type="ECO:0000313" key="2">
    <source>
        <dbReference type="Proteomes" id="UP000256709"/>
    </source>
</evidence>
<proteinExistence type="predicted"/>
<reference evidence="1 2" key="1">
    <citation type="submission" date="2017-04" db="EMBL/GenBank/DDBJ databases">
        <title>Comparative genome analysis of Subtercola boreus.</title>
        <authorList>
            <person name="Cho Y.-J."/>
            <person name="Cho A."/>
            <person name="Kim O.-S."/>
            <person name="Lee J.-I."/>
        </authorList>
    </citation>
    <scope>NUCLEOTIDE SEQUENCE [LARGE SCALE GENOMIC DNA]</scope>
    <source>
        <strain evidence="1 2">P27444</strain>
    </source>
</reference>